<sequence>MGCQAASVVFLNPGRANETFWVSYTQFMQAAASDLGMSLQVRYGERDTQKMLREAREVLQGTQRPDYLIFVNENYAGPEILRLSVGSGVRLFAVNSTLTADQQRIAGASRGRYPNWIGSLVADDEAAGYLMAKALLRQGEASGAPLQMLAFSGSKQTPASQFREQGMRRALAEYPQARLLQLVYAGWANERAYEQGLQLLKRYPQTRLVWSANDEMAFGAMRAAKQLGRVPGKDLLFSALNNSPEMLDSTVDGRVSVAATGHFSLGAWAMVLLHDYDAGVDFATHGGKDRQIPIFVLLDRRQAARMKANLARPGFGIDFRDFSLALHPERKRYEFSVQPLLR</sequence>
<gene>
    <name evidence="5" type="ORF">PKB_3464</name>
</gene>
<keyword evidence="5" id="KW-0813">Transport</keyword>
<comment type="similarity">
    <text evidence="2">Belongs to the bacterial solute-binding protein 2 family.</text>
</comment>
<dbReference type="AlphaFoldDB" id="A0A024HJU9"/>
<evidence type="ECO:0000256" key="2">
    <source>
        <dbReference type="ARBA" id="ARBA00007639"/>
    </source>
</evidence>
<evidence type="ECO:0000313" key="5">
    <source>
        <dbReference type="EMBL" id="CDF84807.1"/>
    </source>
</evidence>
<dbReference type="Proteomes" id="UP000025241">
    <property type="component" value="Chromosome I"/>
</dbReference>
<keyword evidence="5" id="KW-0762">Sugar transport</keyword>
<keyword evidence="3" id="KW-0732">Signal</keyword>
<name>A0A024HJU9_PSEKB</name>
<dbReference type="STRING" id="1301098.PKB_3464"/>
<reference evidence="5 6" key="1">
    <citation type="submission" date="2013-03" db="EMBL/GenBank/DDBJ databases">
        <authorList>
            <person name="Linke B."/>
        </authorList>
    </citation>
    <scope>NUCLEOTIDE SEQUENCE [LARGE SCALE GENOMIC DNA]</scope>
    <source>
        <strain evidence="5 6">B13</strain>
    </source>
</reference>
<dbReference type="RefSeq" id="WP_052355453.1">
    <property type="nucleotide sequence ID" value="NZ_HG322950.1"/>
</dbReference>
<proteinExistence type="inferred from homology"/>
<dbReference type="OrthoDB" id="245475at2"/>
<dbReference type="KEGG" id="pkc:PKB_3464"/>
<comment type="subcellular location">
    <subcellularLocation>
        <location evidence="1">Cell envelope</location>
    </subcellularLocation>
</comment>
<dbReference type="InterPro" id="IPR028082">
    <property type="entry name" value="Peripla_BP_I"/>
</dbReference>
<dbReference type="InterPro" id="IPR025997">
    <property type="entry name" value="SBP_2_dom"/>
</dbReference>
<evidence type="ECO:0000256" key="1">
    <source>
        <dbReference type="ARBA" id="ARBA00004196"/>
    </source>
</evidence>
<dbReference type="GO" id="GO:0030313">
    <property type="term" value="C:cell envelope"/>
    <property type="evidence" value="ECO:0007669"/>
    <property type="project" value="UniProtKB-SubCell"/>
</dbReference>
<dbReference type="EMBL" id="HG322950">
    <property type="protein sequence ID" value="CDF84807.1"/>
    <property type="molecule type" value="Genomic_DNA"/>
</dbReference>
<evidence type="ECO:0000313" key="6">
    <source>
        <dbReference type="Proteomes" id="UP000025241"/>
    </source>
</evidence>
<dbReference type="GO" id="GO:0055085">
    <property type="term" value="P:transmembrane transport"/>
    <property type="evidence" value="ECO:0007669"/>
    <property type="project" value="UniProtKB-ARBA"/>
</dbReference>
<keyword evidence="6" id="KW-1185">Reference proteome</keyword>
<dbReference type="Pfam" id="PF13407">
    <property type="entry name" value="Peripla_BP_4"/>
    <property type="match status" value="1"/>
</dbReference>
<dbReference type="PATRIC" id="fig|1301098.3.peg.3481"/>
<dbReference type="CDD" id="cd06324">
    <property type="entry name" value="PBP1_ABC_sugar_binding-like"/>
    <property type="match status" value="1"/>
</dbReference>
<feature type="domain" description="Periplasmic binding protein" evidence="4">
    <location>
        <begin position="8"/>
        <end position="276"/>
    </location>
</feature>
<reference evidence="5 6" key="2">
    <citation type="submission" date="2014-05" db="EMBL/GenBank/DDBJ databases">
        <title>Genome sequence of the 3-chlorobenzoate degrading bacterium Pseudomonas knackmussii B13 shows multiple evidence for horizontal gene transfer.</title>
        <authorList>
            <person name="Miyazaki R."/>
            <person name="Bertelli C."/>
            <person name="Falquet L."/>
            <person name="Robinson-Rechavi M."/>
            <person name="Gharib W."/>
            <person name="Roy S."/>
            <person name="Van der Meer J.R."/>
        </authorList>
    </citation>
    <scope>NUCLEOTIDE SEQUENCE [LARGE SCALE GENOMIC DNA]</scope>
    <source>
        <strain evidence="5 6">B13</strain>
    </source>
</reference>
<dbReference type="Gene3D" id="3.40.50.2300">
    <property type="match status" value="2"/>
</dbReference>
<dbReference type="PANTHER" id="PTHR46847:SF2">
    <property type="entry name" value="ABC TRANSPORTER SUGAR-BINDING PROTEIN"/>
    <property type="match status" value="1"/>
</dbReference>
<dbReference type="PANTHER" id="PTHR46847">
    <property type="entry name" value="D-ALLOSE-BINDING PERIPLASMIC PROTEIN-RELATED"/>
    <property type="match status" value="1"/>
</dbReference>
<dbReference type="HOGENOM" id="CLU_048104_0_0_6"/>
<evidence type="ECO:0000256" key="3">
    <source>
        <dbReference type="ARBA" id="ARBA00022729"/>
    </source>
</evidence>
<evidence type="ECO:0000259" key="4">
    <source>
        <dbReference type="Pfam" id="PF13407"/>
    </source>
</evidence>
<dbReference type="eggNOG" id="COG1879">
    <property type="taxonomic scope" value="Bacteria"/>
</dbReference>
<dbReference type="SUPFAM" id="SSF53822">
    <property type="entry name" value="Periplasmic binding protein-like I"/>
    <property type="match status" value="1"/>
</dbReference>
<protein>
    <submittedName>
        <fullName evidence="5">ABC-type sugar transport system, periplasmic component</fullName>
    </submittedName>
</protein>
<organism evidence="5 6">
    <name type="scientific">Pseudomonas knackmussii (strain DSM 6978 / CCUG 54928 / LMG 23759 / B13)</name>
    <dbReference type="NCBI Taxonomy" id="1301098"/>
    <lineage>
        <taxon>Bacteria</taxon>
        <taxon>Pseudomonadati</taxon>
        <taxon>Pseudomonadota</taxon>
        <taxon>Gammaproteobacteria</taxon>
        <taxon>Pseudomonadales</taxon>
        <taxon>Pseudomonadaceae</taxon>
        <taxon>Pseudomonas</taxon>
    </lineage>
</organism>
<accession>A0A024HJU9</accession>
<dbReference type="GO" id="GO:0030246">
    <property type="term" value="F:carbohydrate binding"/>
    <property type="evidence" value="ECO:0007669"/>
    <property type="project" value="UniProtKB-ARBA"/>
</dbReference>